<reference evidence="3" key="1">
    <citation type="journal article" date="2005" name="BMC Biol.">
        <title>The sequence of rice chromosomes 11 and 12, rich in disease resistance genes and recent gene duplications.</title>
        <authorList>
            <consortium name="The rice chromosomes 11 and 12 sequencing consortia"/>
        </authorList>
    </citation>
    <scope>NUCLEOTIDE SEQUENCE [LARGE SCALE GENOMIC DNA]</scope>
</reference>
<reference evidence="3" key="2">
    <citation type="submission" date="2005-04" db="EMBL/GenBank/DDBJ databases">
        <authorList>
            <person name="Buell C.R."/>
            <person name="Wing R.A."/>
            <person name="McCombie W.A."/>
            <person name="Ouyang S."/>
        </authorList>
    </citation>
    <scope>NUCLEOTIDE SEQUENCE</scope>
</reference>
<dbReference type="EMBL" id="DP000010">
    <property type="protein sequence ID" value="ABA95005.1"/>
    <property type="molecule type" value="Genomic_DNA"/>
</dbReference>
<keyword evidence="1" id="KW-0812">Transmembrane</keyword>
<keyword evidence="1" id="KW-0472">Membrane</keyword>
<reference evidence="3" key="3">
    <citation type="submission" date="2006-01" db="EMBL/GenBank/DDBJ databases">
        <authorList>
            <person name="Buell R."/>
        </authorList>
    </citation>
    <scope>NUCLEOTIDE SEQUENCE</scope>
</reference>
<accession>Q2R0C6</accession>
<gene>
    <name evidence="3" type="ordered locus">LOC_Os11g43020</name>
</gene>
<sequence length="847" mass="98148">MQRGTRRRPVEVIPPLDRRGHADNEALKLSDYDRTLRKAYYKKSKPVPQLGEQPHQVVEPLVTGEDFGITDFISDTGLTVAQLVGGAPIPKAEVAYKFELSKPLVRPEQLQSLPTQMYKFHEWYMEMSANGREMFGARIRNPDFLQGNDVLWIHFKDLFDLYHRDALDVSLLSAWILMEIQRARRRGVYDTGFIDPRKINTEMLDKVTVYDSMNKEEKVFDKVFQLIDRAWDRFRQLVRGTWKEKLGRRFHFPCAKQDKGTNLYGYYVCEYAHCLSNQIYTTRELDLGETHAQRLWNDWEIQCMVLVSFSLQVLLFFSAIFRKRCRSRVLSVLLWLAYLSADSVAVYLLGRLTLLVGDAPGHQLVLFWAPFLLLHLGGQETITAFSMEECALWKRHLLNLAVQVSLAIYVVGKQWRGDKQLVAPTVLMFITGTTKYAERIWALWRAQSTTLAARNHQQDALVRDNWALFFSDTYRYQKMLTSIISDKKERNFKRVMEVANTGSLLSMDFFMDLTHPKYIPHYDDEQPRNISFYYKDNELWRQHGSSDELVHMVYKLADIHLSMIYDRLALLPRAEDALLYKQIVGHVHPESRVEWSGQLQQFNMIDMGIQETTRGRLERMMRCVDIIIDGGCSTEPAVKVSAEVKKLLVDKILAQLISDTDPESELDLTRFHGQWAQRWVEKRVQVHDFSESNPAHRALVKSKIQDSSFLTSASLWHLVTDICLDQGYTSVDEATARTCRELSNYVMHLIVNYEGLGTVDERQIFVLTASRMVEFFVDGPKDTRNRPGFFQKAAGRWELIATVWVEMLCYITMNCGACSLHAKQLCDGGEFITHVKMLLFILDVPCL</sequence>
<dbReference type="AlphaFoldDB" id="Q2R0C6"/>
<feature type="transmembrane region" description="Helical" evidence="1">
    <location>
        <begin position="299"/>
        <end position="320"/>
    </location>
</feature>
<evidence type="ECO:0000256" key="1">
    <source>
        <dbReference type="SAM" id="Phobius"/>
    </source>
</evidence>
<dbReference type="Pfam" id="PF13968">
    <property type="entry name" value="DUF4220"/>
    <property type="match status" value="1"/>
</dbReference>
<dbReference type="InterPro" id="IPR038765">
    <property type="entry name" value="Papain-like_cys_pep_sf"/>
</dbReference>
<dbReference type="Pfam" id="PF04578">
    <property type="entry name" value="DUF594"/>
    <property type="match status" value="1"/>
</dbReference>
<dbReference type="InterPro" id="IPR025315">
    <property type="entry name" value="DUF4220"/>
</dbReference>
<feature type="domain" description="DUF4220" evidence="2">
    <location>
        <begin position="335"/>
        <end position="568"/>
    </location>
</feature>
<dbReference type="PANTHER" id="PTHR31325">
    <property type="entry name" value="OS01G0798800 PROTEIN-RELATED"/>
    <property type="match status" value="1"/>
</dbReference>
<name>Q2R0C6_ORYSJ</name>
<dbReference type="SUPFAM" id="SSF54001">
    <property type="entry name" value="Cysteine proteinases"/>
    <property type="match status" value="1"/>
</dbReference>
<keyword evidence="1" id="KW-1133">Transmembrane helix</keyword>
<organism evidence="3">
    <name type="scientific">Oryza sativa subsp. japonica</name>
    <name type="common">Rice</name>
    <dbReference type="NCBI Taxonomy" id="39947"/>
    <lineage>
        <taxon>Eukaryota</taxon>
        <taxon>Viridiplantae</taxon>
        <taxon>Streptophyta</taxon>
        <taxon>Embryophyta</taxon>
        <taxon>Tracheophyta</taxon>
        <taxon>Spermatophyta</taxon>
        <taxon>Magnoliopsida</taxon>
        <taxon>Liliopsida</taxon>
        <taxon>Poales</taxon>
        <taxon>Poaceae</taxon>
        <taxon>BOP clade</taxon>
        <taxon>Oryzoideae</taxon>
        <taxon>Oryzeae</taxon>
        <taxon>Oryzinae</taxon>
        <taxon>Oryza</taxon>
        <taxon>Oryza sativa</taxon>
    </lineage>
</organism>
<evidence type="ECO:0000313" key="3">
    <source>
        <dbReference type="EMBL" id="ABA95005.1"/>
    </source>
</evidence>
<dbReference type="InterPro" id="IPR007658">
    <property type="entry name" value="DUF594"/>
</dbReference>
<feature type="transmembrane region" description="Helical" evidence="1">
    <location>
        <begin position="332"/>
        <end position="350"/>
    </location>
</feature>
<proteinExistence type="predicted"/>
<evidence type="ECO:0000259" key="2">
    <source>
        <dbReference type="Pfam" id="PF13968"/>
    </source>
</evidence>
<protein>
    <submittedName>
        <fullName evidence="3">Transposon protein, putative, CACTA, En/Spm sub-class</fullName>
    </submittedName>
</protein>